<dbReference type="OrthoDB" id="9803564at2"/>
<dbReference type="Gene3D" id="3.40.50.2300">
    <property type="match status" value="1"/>
</dbReference>
<sequence length="223" mass="25289">MANILMIEDDLDILKYLRLLLEDENFKVRTAVSRKEALAQLEQHSFDLILLDLTLPDGNGYSLCTEIRRQQDIPVIFLTAMNDEASIVTGFQLGADDYITKPFKPLELISRVKNVLRRCGKSPSVFEIGGLKIDTLKAAVSRQGQEIPLSALEYRLLLVLLNHQGEMLSRSRLLEEIWDIAGDFVNDNTLTVYIKRLRDKIEENPSEPAIIKTVRGLGYMLGE</sequence>
<evidence type="ECO:0000313" key="11">
    <source>
        <dbReference type="Proteomes" id="UP000005384"/>
    </source>
</evidence>
<dbReference type="InterPro" id="IPR011006">
    <property type="entry name" value="CheY-like_superfamily"/>
</dbReference>
<evidence type="ECO:0000313" key="10">
    <source>
        <dbReference type="EMBL" id="EHI61831.1"/>
    </source>
</evidence>
<dbReference type="Proteomes" id="UP000005384">
    <property type="component" value="Unassembled WGS sequence"/>
</dbReference>
<dbReference type="PANTHER" id="PTHR48111">
    <property type="entry name" value="REGULATOR OF RPOS"/>
    <property type="match status" value="1"/>
</dbReference>
<keyword evidence="11" id="KW-1185">Reference proteome</keyword>
<dbReference type="PANTHER" id="PTHR48111:SF73">
    <property type="entry name" value="ALKALINE PHOSPHATASE SYNTHESIS TRANSCRIPTIONAL REGULATORY PROTEIN PHOP"/>
    <property type="match status" value="1"/>
</dbReference>
<feature type="domain" description="Response regulatory" evidence="8">
    <location>
        <begin position="3"/>
        <end position="116"/>
    </location>
</feature>
<reference evidence="10 11" key="1">
    <citation type="submission" date="2011-08" db="EMBL/GenBank/DDBJ databases">
        <title>The Genome Sequence of Clostridium hathewayi WAL-18680.</title>
        <authorList>
            <consortium name="The Broad Institute Genome Sequencing Platform"/>
            <person name="Earl A."/>
            <person name="Ward D."/>
            <person name="Feldgarden M."/>
            <person name="Gevers D."/>
            <person name="Finegold S.M."/>
            <person name="Summanen P.H."/>
            <person name="Molitoris D.R."/>
            <person name="Song M."/>
            <person name="Daigneault M."/>
            <person name="Allen-Vercoe E."/>
            <person name="Young S.K."/>
            <person name="Zeng Q."/>
            <person name="Gargeya S."/>
            <person name="Fitzgerald M."/>
            <person name="Haas B."/>
            <person name="Abouelleil A."/>
            <person name="Alvarado L."/>
            <person name="Arachchi H.M."/>
            <person name="Berlin A."/>
            <person name="Brown A."/>
            <person name="Chapman S.B."/>
            <person name="Chen Z."/>
            <person name="Dunbar C."/>
            <person name="Freedman E."/>
            <person name="Gearin G."/>
            <person name="Gellesch M."/>
            <person name="Goldberg J."/>
            <person name="Griggs A."/>
            <person name="Gujja S."/>
            <person name="Heiman D."/>
            <person name="Howarth C."/>
            <person name="Larson L."/>
            <person name="Lui A."/>
            <person name="MacDonald P.J.P."/>
            <person name="Montmayeur A."/>
            <person name="Murphy C."/>
            <person name="Neiman D."/>
            <person name="Pearson M."/>
            <person name="Priest M."/>
            <person name="Roberts A."/>
            <person name="Saif S."/>
            <person name="Shea T."/>
            <person name="Shenoy N."/>
            <person name="Sisk P."/>
            <person name="Stolte C."/>
            <person name="Sykes S."/>
            <person name="Wortman J."/>
            <person name="Nusbaum C."/>
            <person name="Birren B."/>
        </authorList>
    </citation>
    <scope>NUCLEOTIDE SEQUENCE [LARGE SCALE GENOMIC DNA]</scope>
    <source>
        <strain evidence="10 11">WAL-18680</strain>
    </source>
</reference>
<organism evidence="10 11">
    <name type="scientific">Hungatella hathewayi WAL-18680</name>
    <dbReference type="NCBI Taxonomy" id="742737"/>
    <lineage>
        <taxon>Bacteria</taxon>
        <taxon>Bacillati</taxon>
        <taxon>Bacillota</taxon>
        <taxon>Clostridia</taxon>
        <taxon>Lachnospirales</taxon>
        <taxon>Lachnospiraceae</taxon>
        <taxon>Hungatella</taxon>
    </lineage>
</organism>
<keyword evidence="2" id="KW-0805">Transcription regulation</keyword>
<evidence type="ECO:0000259" key="8">
    <source>
        <dbReference type="PROSITE" id="PS50110"/>
    </source>
</evidence>
<dbReference type="RefSeq" id="WP_006778264.1">
    <property type="nucleotide sequence ID" value="NZ_CP040506.1"/>
</dbReference>
<protein>
    <recommendedName>
        <fullName evidence="1">Stage 0 sporulation protein A homolog</fullName>
    </recommendedName>
</protein>
<evidence type="ECO:0000256" key="2">
    <source>
        <dbReference type="ARBA" id="ARBA00023015"/>
    </source>
</evidence>
<dbReference type="SUPFAM" id="SSF52172">
    <property type="entry name" value="CheY-like"/>
    <property type="match status" value="1"/>
</dbReference>
<dbReference type="SMART" id="SM00862">
    <property type="entry name" value="Trans_reg_C"/>
    <property type="match status" value="1"/>
</dbReference>
<dbReference type="CDD" id="cd17574">
    <property type="entry name" value="REC_OmpR"/>
    <property type="match status" value="1"/>
</dbReference>
<evidence type="ECO:0000256" key="4">
    <source>
        <dbReference type="ARBA" id="ARBA00023163"/>
    </source>
</evidence>
<keyword evidence="3 7" id="KW-0238">DNA-binding</keyword>
<keyword evidence="6" id="KW-0597">Phosphoprotein</keyword>
<dbReference type="InterPro" id="IPR001789">
    <property type="entry name" value="Sig_transdc_resp-reg_receiver"/>
</dbReference>
<dbReference type="Pfam" id="PF00072">
    <property type="entry name" value="Response_reg"/>
    <property type="match status" value="1"/>
</dbReference>
<comment type="function">
    <text evidence="5">May play the central regulatory role in sporulation. It may be an element of the effector pathway responsible for the activation of sporulation genes in response to nutritional stress. Spo0A may act in concert with spo0H (a sigma factor) to control the expression of some genes that are critical to the sporulation process.</text>
</comment>
<name>G5I9U2_9FIRM</name>
<dbReference type="InterPro" id="IPR001867">
    <property type="entry name" value="OmpR/PhoB-type_DNA-bd"/>
</dbReference>
<feature type="domain" description="OmpR/PhoB-type" evidence="9">
    <location>
        <begin position="123"/>
        <end position="223"/>
    </location>
</feature>
<dbReference type="Gene3D" id="6.10.250.690">
    <property type="match status" value="1"/>
</dbReference>
<accession>G5I9U2</accession>
<feature type="modified residue" description="4-aspartylphosphate" evidence="6">
    <location>
        <position position="52"/>
    </location>
</feature>
<evidence type="ECO:0000256" key="7">
    <source>
        <dbReference type="PROSITE-ProRule" id="PRU01091"/>
    </source>
</evidence>
<evidence type="ECO:0000256" key="1">
    <source>
        <dbReference type="ARBA" id="ARBA00018672"/>
    </source>
</evidence>
<dbReference type="GO" id="GO:0000156">
    <property type="term" value="F:phosphorelay response regulator activity"/>
    <property type="evidence" value="ECO:0007669"/>
    <property type="project" value="TreeGrafter"/>
</dbReference>
<dbReference type="InterPro" id="IPR039420">
    <property type="entry name" value="WalR-like"/>
</dbReference>
<evidence type="ECO:0000256" key="3">
    <source>
        <dbReference type="ARBA" id="ARBA00023125"/>
    </source>
</evidence>
<keyword evidence="4" id="KW-0804">Transcription</keyword>
<dbReference type="HOGENOM" id="CLU_000445_30_3_9"/>
<dbReference type="EMBL" id="ADLN01000001">
    <property type="protein sequence ID" value="EHI61831.1"/>
    <property type="molecule type" value="Genomic_DNA"/>
</dbReference>
<gene>
    <name evidence="10" type="ORF">HMPREF9473_00282</name>
</gene>
<dbReference type="GO" id="GO:0032993">
    <property type="term" value="C:protein-DNA complex"/>
    <property type="evidence" value="ECO:0007669"/>
    <property type="project" value="TreeGrafter"/>
</dbReference>
<dbReference type="SMART" id="SM00448">
    <property type="entry name" value="REC"/>
    <property type="match status" value="1"/>
</dbReference>
<proteinExistence type="predicted"/>
<evidence type="ECO:0000256" key="6">
    <source>
        <dbReference type="PROSITE-ProRule" id="PRU00169"/>
    </source>
</evidence>
<dbReference type="GO" id="GO:0000976">
    <property type="term" value="F:transcription cis-regulatory region binding"/>
    <property type="evidence" value="ECO:0007669"/>
    <property type="project" value="TreeGrafter"/>
</dbReference>
<dbReference type="CDD" id="cd00383">
    <property type="entry name" value="trans_reg_C"/>
    <property type="match status" value="1"/>
</dbReference>
<dbReference type="GO" id="GO:0006355">
    <property type="term" value="P:regulation of DNA-templated transcription"/>
    <property type="evidence" value="ECO:0007669"/>
    <property type="project" value="InterPro"/>
</dbReference>
<evidence type="ECO:0000259" key="9">
    <source>
        <dbReference type="PROSITE" id="PS51755"/>
    </source>
</evidence>
<evidence type="ECO:0000256" key="5">
    <source>
        <dbReference type="ARBA" id="ARBA00024867"/>
    </source>
</evidence>
<dbReference type="PROSITE" id="PS50110">
    <property type="entry name" value="RESPONSE_REGULATORY"/>
    <property type="match status" value="1"/>
</dbReference>
<dbReference type="AlphaFoldDB" id="G5I9U2"/>
<dbReference type="GO" id="GO:0005829">
    <property type="term" value="C:cytosol"/>
    <property type="evidence" value="ECO:0007669"/>
    <property type="project" value="TreeGrafter"/>
</dbReference>
<dbReference type="Gene3D" id="1.10.10.10">
    <property type="entry name" value="Winged helix-like DNA-binding domain superfamily/Winged helix DNA-binding domain"/>
    <property type="match status" value="1"/>
</dbReference>
<dbReference type="PATRIC" id="fig|742737.3.peg.277"/>
<dbReference type="PROSITE" id="PS51755">
    <property type="entry name" value="OMPR_PHOB"/>
    <property type="match status" value="1"/>
</dbReference>
<comment type="caution">
    <text evidence="10">The sequence shown here is derived from an EMBL/GenBank/DDBJ whole genome shotgun (WGS) entry which is preliminary data.</text>
</comment>
<dbReference type="InterPro" id="IPR036388">
    <property type="entry name" value="WH-like_DNA-bd_sf"/>
</dbReference>
<feature type="DNA-binding region" description="OmpR/PhoB-type" evidence="7">
    <location>
        <begin position="123"/>
        <end position="223"/>
    </location>
</feature>
<dbReference type="Pfam" id="PF00486">
    <property type="entry name" value="Trans_reg_C"/>
    <property type="match status" value="1"/>
</dbReference>